<reference evidence="1 2" key="1">
    <citation type="journal article" date="2012" name="J. Bacteriol.">
        <title>Genome Sequence of the Halotolerant Bacterium Imtechella halotolerans K1T.</title>
        <authorList>
            <person name="Kumar S."/>
            <person name="Vikram S."/>
            <person name="Subramanian S."/>
            <person name="Raghava G.P."/>
            <person name="Pinnaka A.K."/>
        </authorList>
    </citation>
    <scope>NUCLEOTIDE SEQUENCE [LARGE SCALE GENOMIC DNA]</scope>
    <source>
        <strain evidence="1 2">K1</strain>
    </source>
</reference>
<keyword evidence="2" id="KW-1185">Reference proteome</keyword>
<sequence length="341" mass="40706">MKLKIFVLLLLITFQGYSQISVSARHIGKSSKFEKGVLEKFKNTETIFLLSGIYDKSEYDKILKTSWNVTPYKIVDSENFDIEDYISDKYSIAQLGVSKRTRRFKGKGMYTITSLFTYVDIKIYDSEEIFKKLNKLSPKKRAKNKYEIINYNSSNIARFYIYPKDDFISTSLLEEMNTIRNSLYKDDVFFNYKLGFLQNYFQKINSLLKKEQIYWMYEDDFLPELKKLVNEKLYIPSYMAIKYNGWTSQDGEVDDENIEKIFKKYNYKYEVISDEELNNKILNNEELYYLRYVRMNAERFLQVVNSKTGEIIYRNYITGMSYNIKSKDIKELNDKIKKASK</sequence>
<organism evidence="1 2">
    <name type="scientific">Imtechella halotolerans K1</name>
    <dbReference type="NCBI Taxonomy" id="946077"/>
    <lineage>
        <taxon>Bacteria</taxon>
        <taxon>Pseudomonadati</taxon>
        <taxon>Bacteroidota</taxon>
        <taxon>Flavobacteriia</taxon>
        <taxon>Flavobacteriales</taxon>
        <taxon>Flavobacteriaceae</taxon>
        <taxon>Imtechella</taxon>
    </lineage>
</organism>
<evidence type="ECO:0000313" key="2">
    <source>
        <dbReference type="Proteomes" id="UP000005938"/>
    </source>
</evidence>
<dbReference type="AlphaFoldDB" id="I0WBR1"/>
<protein>
    <submittedName>
        <fullName evidence="1">Uncharacterized protein</fullName>
    </submittedName>
</protein>
<dbReference type="PATRIC" id="fig|946077.3.peg.1952"/>
<accession>I0WBR1</accession>
<dbReference type="Proteomes" id="UP000005938">
    <property type="component" value="Unassembled WGS sequence"/>
</dbReference>
<dbReference type="eggNOG" id="ENOG502Z80H">
    <property type="taxonomic scope" value="Bacteria"/>
</dbReference>
<gene>
    <name evidence="1" type="ORF">W5A_09690</name>
</gene>
<comment type="caution">
    <text evidence="1">The sequence shown here is derived from an EMBL/GenBank/DDBJ whole genome shotgun (WGS) entry which is preliminary data.</text>
</comment>
<evidence type="ECO:0000313" key="1">
    <source>
        <dbReference type="EMBL" id="EID73827.1"/>
    </source>
</evidence>
<dbReference type="RefSeq" id="WP_008239975.1">
    <property type="nucleotide sequence ID" value="NZ_AJJU01000017.1"/>
</dbReference>
<dbReference type="OrthoDB" id="668115at2"/>
<proteinExistence type="predicted"/>
<dbReference type="EMBL" id="AJJU01000017">
    <property type="protein sequence ID" value="EID73827.1"/>
    <property type="molecule type" value="Genomic_DNA"/>
</dbReference>
<name>I0WBR1_9FLAO</name>